<sequence>MTYRVLDDDDINYASTNRASGHKGSLASALENLQAQGYTLVTTVPAPAAQTLWVFHQDAS</sequence>
<gene>
    <name evidence="1" type="ORF">NQV15_12210</name>
</gene>
<evidence type="ECO:0000313" key="1">
    <source>
        <dbReference type="EMBL" id="UUP12617.1"/>
    </source>
</evidence>
<evidence type="ECO:0008006" key="3">
    <source>
        <dbReference type="Google" id="ProtNLM"/>
    </source>
</evidence>
<reference evidence="1 2" key="1">
    <citation type="submission" date="2022-08" db="EMBL/GenBank/DDBJ databases">
        <title>novel species in genus Aeromicrobium.</title>
        <authorList>
            <person name="Ye L."/>
        </authorList>
    </citation>
    <scope>NUCLEOTIDE SEQUENCE [LARGE SCALE GENOMIC DNA]</scope>
    <source>
        <strain evidence="2">zg-Y1379</strain>
    </source>
</reference>
<dbReference type="Proteomes" id="UP001316184">
    <property type="component" value="Chromosome"/>
</dbReference>
<evidence type="ECO:0000313" key="2">
    <source>
        <dbReference type="Proteomes" id="UP001316184"/>
    </source>
</evidence>
<dbReference type="EMBL" id="CP102173">
    <property type="protein sequence ID" value="UUP12617.1"/>
    <property type="molecule type" value="Genomic_DNA"/>
</dbReference>
<dbReference type="RefSeq" id="WP_232400152.1">
    <property type="nucleotide sequence ID" value="NZ_CP102173.1"/>
</dbReference>
<accession>A0ABY5M561</accession>
<proteinExistence type="predicted"/>
<organism evidence="1 2">
    <name type="scientific">Aeromicrobium wangtongii</name>
    <dbReference type="NCBI Taxonomy" id="2969247"/>
    <lineage>
        <taxon>Bacteria</taxon>
        <taxon>Bacillati</taxon>
        <taxon>Actinomycetota</taxon>
        <taxon>Actinomycetes</taxon>
        <taxon>Propionibacteriales</taxon>
        <taxon>Nocardioidaceae</taxon>
        <taxon>Aeromicrobium</taxon>
    </lineage>
</organism>
<keyword evidence="2" id="KW-1185">Reference proteome</keyword>
<name>A0ABY5M561_9ACTN</name>
<protein>
    <recommendedName>
        <fullName evidence="3">DUF4177 domain-containing protein</fullName>
    </recommendedName>
</protein>